<dbReference type="EMBL" id="BOMG01000097">
    <property type="protein sequence ID" value="GID59536.1"/>
    <property type="molecule type" value="Genomic_DNA"/>
</dbReference>
<keyword evidence="3" id="KW-1185">Reference proteome</keyword>
<organism evidence="2 3">
    <name type="scientific">Actinoplanes couchii</name>
    <dbReference type="NCBI Taxonomy" id="403638"/>
    <lineage>
        <taxon>Bacteria</taxon>
        <taxon>Bacillati</taxon>
        <taxon>Actinomycetota</taxon>
        <taxon>Actinomycetes</taxon>
        <taxon>Micromonosporales</taxon>
        <taxon>Micromonosporaceae</taxon>
        <taxon>Actinoplanes</taxon>
    </lineage>
</organism>
<evidence type="ECO:0000313" key="3">
    <source>
        <dbReference type="Proteomes" id="UP000612282"/>
    </source>
</evidence>
<accession>A0ABQ3XM13</accession>
<gene>
    <name evidence="2" type="ORF">Aco03nite_079400</name>
</gene>
<reference evidence="2 3" key="1">
    <citation type="submission" date="2021-01" db="EMBL/GenBank/DDBJ databases">
        <title>Whole genome shotgun sequence of Actinoplanes couchii NBRC 106145.</title>
        <authorList>
            <person name="Komaki H."/>
            <person name="Tamura T."/>
        </authorList>
    </citation>
    <scope>NUCLEOTIDE SEQUENCE [LARGE SCALE GENOMIC DNA]</scope>
    <source>
        <strain evidence="2 3">NBRC 106145</strain>
    </source>
</reference>
<comment type="caution">
    <text evidence="2">The sequence shown here is derived from an EMBL/GenBank/DDBJ whole genome shotgun (WGS) entry which is preliminary data.</text>
</comment>
<feature type="domain" description="CHAT" evidence="1">
    <location>
        <begin position="50"/>
        <end position="312"/>
    </location>
</feature>
<dbReference type="Proteomes" id="UP000612282">
    <property type="component" value="Unassembled WGS sequence"/>
</dbReference>
<evidence type="ECO:0000259" key="1">
    <source>
        <dbReference type="Pfam" id="PF12770"/>
    </source>
</evidence>
<dbReference type="Pfam" id="PF12770">
    <property type="entry name" value="CHAT"/>
    <property type="match status" value="1"/>
</dbReference>
<evidence type="ECO:0000313" key="2">
    <source>
        <dbReference type="EMBL" id="GID59536.1"/>
    </source>
</evidence>
<protein>
    <recommendedName>
        <fullName evidence="1">CHAT domain-containing protein</fullName>
    </recommendedName>
</protein>
<name>A0ABQ3XM13_9ACTN</name>
<dbReference type="InterPro" id="IPR024983">
    <property type="entry name" value="CHAT_dom"/>
</dbReference>
<sequence length="312" mass="32221">MQPGGVAVVPLPGLTRQAVEDQSVALAAAVDRAADRGAGDRDAQQAVAGVLRWLGATVVDPVLDHLGVPAGHPSPPRVWWSPVGALALLPVHAAAAGRVVSSYTPTLRALRRARARPAAPGPTLVVAMAETPGATPLPQAGREAAAVADLTGATVLREAGATAGAVRAALPRHPGVHFACHAVADPADPSAGRLLLHDHREQALTVREIADLDLDLARLAVLSACETSRTTAHLPDEALHLASSFQLAGYPEVVGTLWPVNDRIARAVAVDLYRGLQAGSGAAEALHAATERCRATYPDTPTLWAAYVHSGR</sequence>
<proteinExistence type="predicted"/>